<sequence>MISDSNPNAFDGAKGCGQQLREAREAAGLSIDDVGSRLRMPVHVVQALESEQWQRLGAPVFVRGQLRSYARLLGVDLEPLLQTAQIAPVQPVELISHTHTPPLRRMLESATRRMVYVVITAGLAVPVWYATRSHFADDNGPSTASLDVVPGTPGTTPAATATPANGAAAAAPAAPAPARPAPSAAPYIASLTPMPRPAAEPEKNALSLSFQGDSWVQILAPDGTPVEKALLKAGETRTYAPGQVGRVVLGNASAVQVQQSGSTVDLTPFRRANVARFAVSSDGSVVPASE</sequence>
<proteinExistence type="predicted"/>
<feature type="compositionally biased region" description="Low complexity" evidence="1">
    <location>
        <begin position="150"/>
        <end position="173"/>
    </location>
</feature>
<dbReference type="GO" id="GO:0003677">
    <property type="term" value="F:DNA binding"/>
    <property type="evidence" value="ECO:0007669"/>
    <property type="project" value="InterPro"/>
</dbReference>
<dbReference type="AlphaFoldDB" id="A0A2P5Z795"/>
<evidence type="ECO:0000256" key="2">
    <source>
        <dbReference type="SAM" id="Phobius"/>
    </source>
</evidence>
<protein>
    <submittedName>
        <fullName evidence="4">DUF4115 domain-containing protein</fullName>
    </submittedName>
</protein>
<keyword evidence="2" id="KW-0472">Membrane</keyword>
<feature type="transmembrane region" description="Helical" evidence="2">
    <location>
        <begin position="114"/>
        <end position="131"/>
    </location>
</feature>
<comment type="caution">
    <text evidence="4">The sequence shown here is derived from an EMBL/GenBank/DDBJ whole genome shotgun (WGS) entry which is preliminary data.</text>
</comment>
<dbReference type="PANTHER" id="PTHR34475">
    <property type="match status" value="1"/>
</dbReference>
<dbReference type="RefSeq" id="WP_010342902.1">
    <property type="nucleotide sequence ID" value="NZ_CP132343.1"/>
</dbReference>
<dbReference type="InterPro" id="IPR001387">
    <property type="entry name" value="Cro/C1-type_HTH"/>
</dbReference>
<feature type="domain" description="Cytoskeleton protein RodZ-like C-terminal" evidence="3">
    <location>
        <begin position="208"/>
        <end position="277"/>
    </location>
</feature>
<feature type="region of interest" description="Disordered" evidence="1">
    <location>
        <begin position="144"/>
        <end position="179"/>
    </location>
</feature>
<keyword evidence="2" id="KW-1133">Transmembrane helix</keyword>
<organism evidence="4 5">
    <name type="scientific">Xanthomonas sacchari</name>
    <dbReference type="NCBI Taxonomy" id="56458"/>
    <lineage>
        <taxon>Bacteria</taxon>
        <taxon>Pseudomonadati</taxon>
        <taxon>Pseudomonadota</taxon>
        <taxon>Gammaproteobacteria</taxon>
        <taxon>Lysobacterales</taxon>
        <taxon>Lysobacteraceae</taxon>
        <taxon>Xanthomonas</taxon>
    </lineage>
</organism>
<evidence type="ECO:0000313" key="5">
    <source>
        <dbReference type="Proteomes" id="UP000247346"/>
    </source>
</evidence>
<reference evidence="4 5" key="1">
    <citation type="submission" date="2016-08" db="EMBL/GenBank/DDBJ databases">
        <authorList>
            <person name="Seilhamer J.J."/>
        </authorList>
    </citation>
    <scope>NUCLEOTIDE SEQUENCE [LARGE SCALE GENOMIC DNA]</scope>
    <source>
        <strain evidence="4 5">CFBP4641</strain>
    </source>
</reference>
<dbReference type="EMBL" id="MDEK01000003">
    <property type="protein sequence ID" value="PPU84235.1"/>
    <property type="molecule type" value="Genomic_DNA"/>
</dbReference>
<dbReference type="Pfam" id="PF13464">
    <property type="entry name" value="RodZ_C"/>
    <property type="match status" value="1"/>
</dbReference>
<gene>
    <name evidence="4" type="ORF">XsacCFBP4641_03995</name>
</gene>
<dbReference type="InterPro" id="IPR010982">
    <property type="entry name" value="Lambda_DNA-bd_dom_sf"/>
</dbReference>
<keyword evidence="2" id="KW-0812">Transmembrane</keyword>
<evidence type="ECO:0000256" key="1">
    <source>
        <dbReference type="SAM" id="MobiDB-lite"/>
    </source>
</evidence>
<evidence type="ECO:0000313" key="4">
    <source>
        <dbReference type="EMBL" id="PPU84235.1"/>
    </source>
</evidence>
<dbReference type="Gene3D" id="1.10.260.40">
    <property type="entry name" value="lambda repressor-like DNA-binding domains"/>
    <property type="match status" value="1"/>
</dbReference>
<dbReference type="PANTHER" id="PTHR34475:SF1">
    <property type="entry name" value="CYTOSKELETON PROTEIN RODZ"/>
    <property type="match status" value="1"/>
</dbReference>
<dbReference type="STRING" id="56458.SB85_02835"/>
<dbReference type="Proteomes" id="UP000247346">
    <property type="component" value="Unassembled WGS sequence"/>
</dbReference>
<dbReference type="GeneID" id="93879302"/>
<accession>A0A2P5Z795</accession>
<dbReference type="SUPFAM" id="SSF47413">
    <property type="entry name" value="lambda repressor-like DNA-binding domains"/>
    <property type="match status" value="1"/>
</dbReference>
<dbReference type="InterPro" id="IPR025194">
    <property type="entry name" value="RodZ-like_C"/>
</dbReference>
<dbReference type="CDD" id="cd00093">
    <property type="entry name" value="HTH_XRE"/>
    <property type="match status" value="1"/>
</dbReference>
<evidence type="ECO:0000259" key="3">
    <source>
        <dbReference type="Pfam" id="PF13464"/>
    </source>
</evidence>
<dbReference type="OrthoDB" id="9790252at2"/>
<name>A0A2P5Z795_9XANT</name>
<dbReference type="Pfam" id="PF13413">
    <property type="entry name" value="HTH_25"/>
    <property type="match status" value="1"/>
</dbReference>
<dbReference type="InterPro" id="IPR050400">
    <property type="entry name" value="Bact_Cytoskel_RodZ"/>
</dbReference>